<accession>A0A183HI01</accession>
<protein>
    <submittedName>
        <fullName evidence="1 3">Uncharacterized protein</fullName>
    </submittedName>
</protein>
<dbReference type="AlphaFoldDB" id="A0A183HI01"/>
<reference evidence="3" key="1">
    <citation type="submission" date="2016-06" db="UniProtKB">
        <authorList>
            <consortium name="WormBaseParasite"/>
        </authorList>
    </citation>
    <scope>IDENTIFICATION</scope>
</reference>
<proteinExistence type="predicted"/>
<dbReference type="WBParaSite" id="OFLC_0000711201-mRNA-1">
    <property type="protein sequence ID" value="OFLC_0000711201-mRNA-1"/>
    <property type="gene ID" value="OFLC_0000711201"/>
</dbReference>
<keyword evidence="2" id="KW-1185">Reference proteome</keyword>
<evidence type="ECO:0000313" key="3">
    <source>
        <dbReference type="WBParaSite" id="OFLC_0000711201-mRNA-1"/>
    </source>
</evidence>
<organism evidence="3">
    <name type="scientific">Onchocerca flexuosa</name>
    <dbReference type="NCBI Taxonomy" id="387005"/>
    <lineage>
        <taxon>Eukaryota</taxon>
        <taxon>Metazoa</taxon>
        <taxon>Ecdysozoa</taxon>
        <taxon>Nematoda</taxon>
        <taxon>Chromadorea</taxon>
        <taxon>Rhabditida</taxon>
        <taxon>Spirurina</taxon>
        <taxon>Spiruromorpha</taxon>
        <taxon>Filarioidea</taxon>
        <taxon>Onchocercidae</taxon>
        <taxon>Onchocerca</taxon>
    </lineage>
</organism>
<reference evidence="1 2" key="2">
    <citation type="submission" date="2018-11" db="EMBL/GenBank/DDBJ databases">
        <authorList>
            <consortium name="Pathogen Informatics"/>
        </authorList>
    </citation>
    <scope>NUCLEOTIDE SEQUENCE [LARGE SCALE GENOMIC DNA]</scope>
</reference>
<gene>
    <name evidence="1" type="ORF">OFLC_LOCUS7110</name>
</gene>
<dbReference type="EMBL" id="UZAJ01007198">
    <property type="protein sequence ID" value="VDO49361.1"/>
    <property type="molecule type" value="Genomic_DNA"/>
</dbReference>
<name>A0A183HI01_9BILA</name>
<evidence type="ECO:0000313" key="2">
    <source>
        <dbReference type="Proteomes" id="UP000267606"/>
    </source>
</evidence>
<dbReference type="Proteomes" id="UP000267606">
    <property type="component" value="Unassembled WGS sequence"/>
</dbReference>
<evidence type="ECO:0000313" key="1">
    <source>
        <dbReference type="EMBL" id="VDO49361.1"/>
    </source>
</evidence>
<sequence>LRHSILNTVKLPEFRSLRDFSTISGECLKCYSCDGLEDCANPREELCSRNNECFTVAENYDTKLNGLRKGCSLTCDRVNIPGKLCRTCKFELCNGKTGKGISHKIGNLSRN</sequence>